<keyword evidence="1" id="KW-0677">Repeat</keyword>
<evidence type="ECO:0000313" key="4">
    <source>
        <dbReference type="Proteomes" id="UP001168877"/>
    </source>
</evidence>
<accession>A0AA39SZS5</accession>
<sequence length="280" mass="31691">MTLLAEYSEQTQVLLTSVAYVHLKHAEVSKYTRNLSPAGRAILLSGPADCVAHYFEAKLLLLDAIDFSLKIQSKYGTSNKESSFKRSSLESTLEDFLAFWVHFQSILKRKNSKVFELQVHCGSKGAVWIYHHGEWKVLVILVRYVEMLRSHLTWITSFCSPTLQIIQPEHQQLIVDNGALLHLVNLLKRHKDGNGARAVYSVIRRAADAIANLAHENSSIKTCVRMEGGIPPLVELLEFTDTKVQRVFAGAHGPWHLKTRKIRIRLLNATLFQPHSDAMI</sequence>
<name>A0AA39SZS5_ACESA</name>
<feature type="repeat" description="ARM" evidence="2">
    <location>
        <begin position="178"/>
        <end position="228"/>
    </location>
</feature>
<dbReference type="Gene3D" id="1.25.10.10">
    <property type="entry name" value="Leucine-rich Repeat Variant"/>
    <property type="match status" value="1"/>
</dbReference>
<reference evidence="3" key="1">
    <citation type="journal article" date="2022" name="Plant J.">
        <title>Strategies of tolerance reflected in two North American maple genomes.</title>
        <authorList>
            <person name="McEvoy S.L."/>
            <person name="Sezen U.U."/>
            <person name="Trouern-Trend A."/>
            <person name="McMahon S.M."/>
            <person name="Schaberg P.G."/>
            <person name="Yang J."/>
            <person name="Wegrzyn J.L."/>
            <person name="Swenson N.G."/>
        </authorList>
    </citation>
    <scope>NUCLEOTIDE SEQUENCE</scope>
    <source>
        <strain evidence="3">NS2018</strain>
    </source>
</reference>
<dbReference type="SMART" id="SM00185">
    <property type="entry name" value="ARM"/>
    <property type="match status" value="2"/>
</dbReference>
<dbReference type="PANTHER" id="PTHR46710">
    <property type="entry name" value="ARM REPEAT PROTEIN INTERACTING WITH ABF2"/>
    <property type="match status" value="1"/>
</dbReference>
<organism evidence="3 4">
    <name type="scientific">Acer saccharum</name>
    <name type="common">Sugar maple</name>
    <dbReference type="NCBI Taxonomy" id="4024"/>
    <lineage>
        <taxon>Eukaryota</taxon>
        <taxon>Viridiplantae</taxon>
        <taxon>Streptophyta</taxon>
        <taxon>Embryophyta</taxon>
        <taxon>Tracheophyta</taxon>
        <taxon>Spermatophyta</taxon>
        <taxon>Magnoliopsida</taxon>
        <taxon>eudicotyledons</taxon>
        <taxon>Gunneridae</taxon>
        <taxon>Pentapetalae</taxon>
        <taxon>rosids</taxon>
        <taxon>malvids</taxon>
        <taxon>Sapindales</taxon>
        <taxon>Sapindaceae</taxon>
        <taxon>Hippocastanoideae</taxon>
        <taxon>Acereae</taxon>
        <taxon>Acer</taxon>
    </lineage>
</organism>
<comment type="caution">
    <text evidence="3">The sequence shown here is derived from an EMBL/GenBank/DDBJ whole genome shotgun (WGS) entry which is preliminary data.</text>
</comment>
<dbReference type="InterPro" id="IPR000225">
    <property type="entry name" value="Armadillo"/>
</dbReference>
<dbReference type="InterPro" id="IPR044282">
    <property type="entry name" value="ABAP1/ARIA"/>
</dbReference>
<dbReference type="SUPFAM" id="SSF48371">
    <property type="entry name" value="ARM repeat"/>
    <property type="match status" value="1"/>
</dbReference>
<evidence type="ECO:0000256" key="2">
    <source>
        <dbReference type="PROSITE-ProRule" id="PRU00259"/>
    </source>
</evidence>
<evidence type="ECO:0000256" key="1">
    <source>
        <dbReference type="ARBA" id="ARBA00022737"/>
    </source>
</evidence>
<dbReference type="InterPro" id="IPR011989">
    <property type="entry name" value="ARM-like"/>
</dbReference>
<evidence type="ECO:0000313" key="3">
    <source>
        <dbReference type="EMBL" id="KAK0601369.1"/>
    </source>
</evidence>
<protein>
    <submittedName>
        <fullName evidence="3">Uncharacterized protein</fullName>
    </submittedName>
</protein>
<dbReference type="PANTHER" id="PTHR46710:SF1">
    <property type="entry name" value="ARM REPEAT PROTEIN INTERACTING WITH ABF2"/>
    <property type="match status" value="1"/>
</dbReference>
<dbReference type="PROSITE" id="PS50176">
    <property type="entry name" value="ARM_REPEAT"/>
    <property type="match status" value="1"/>
</dbReference>
<dbReference type="InterPro" id="IPR016024">
    <property type="entry name" value="ARM-type_fold"/>
</dbReference>
<gene>
    <name evidence="3" type="ORF">LWI29_023627</name>
</gene>
<dbReference type="EMBL" id="JAUESC010000003">
    <property type="protein sequence ID" value="KAK0601369.1"/>
    <property type="molecule type" value="Genomic_DNA"/>
</dbReference>
<reference evidence="3" key="2">
    <citation type="submission" date="2023-06" db="EMBL/GenBank/DDBJ databases">
        <authorList>
            <person name="Swenson N.G."/>
            <person name="Wegrzyn J.L."/>
            <person name="Mcevoy S.L."/>
        </authorList>
    </citation>
    <scope>NUCLEOTIDE SEQUENCE</scope>
    <source>
        <strain evidence="3">NS2018</strain>
        <tissue evidence="3">Leaf</tissue>
    </source>
</reference>
<keyword evidence="4" id="KW-1185">Reference proteome</keyword>
<dbReference type="Proteomes" id="UP001168877">
    <property type="component" value="Unassembled WGS sequence"/>
</dbReference>
<dbReference type="AlphaFoldDB" id="A0AA39SZS5"/>
<proteinExistence type="predicted"/>